<dbReference type="GO" id="GO:0080043">
    <property type="term" value="F:quercetin 3-O-glucosyltransferase activity"/>
    <property type="evidence" value="ECO:0007669"/>
    <property type="project" value="TreeGrafter"/>
</dbReference>
<accession>A0AAE1V767</accession>
<comment type="similarity">
    <text evidence="1">Belongs to the UDP-glycosyltransferase family.</text>
</comment>
<dbReference type="GO" id="GO:0080044">
    <property type="term" value="F:quercetin 7-O-glucosyltransferase activity"/>
    <property type="evidence" value="ECO:0007669"/>
    <property type="project" value="TreeGrafter"/>
</dbReference>
<dbReference type="SUPFAM" id="SSF53756">
    <property type="entry name" value="UDP-Glycosyltransferase/glycogen phosphorylase"/>
    <property type="match status" value="11"/>
</dbReference>
<evidence type="ECO:0000256" key="1">
    <source>
        <dbReference type="ARBA" id="ARBA00009995"/>
    </source>
</evidence>
<dbReference type="PANTHER" id="PTHR11926">
    <property type="entry name" value="GLUCOSYL/GLUCURONOSYL TRANSFERASES"/>
    <property type="match status" value="1"/>
</dbReference>
<dbReference type="Gene3D" id="3.40.50.2000">
    <property type="entry name" value="Glycogen Phosphorylase B"/>
    <property type="match status" value="11"/>
</dbReference>
<evidence type="ECO:0000313" key="2">
    <source>
        <dbReference type="EMBL" id="KAK4353006.1"/>
    </source>
</evidence>
<protein>
    <submittedName>
        <fullName evidence="2">Uncharacterized protein</fullName>
    </submittedName>
</protein>
<sequence length="851" mass="96434">MIIGVLEYGTSVWRRIISASIESFNLINYVVVFVIKSVVWLDSKDEGSVVYVSLGSLAVLKEEQKEEVLQGLLESERPFLWVIRSSNEDGENKKENDELNGKGMIVSWCSQMEWLDSKDEGSVVYVSLGSLAVLKEEQKEEVLQGLLESERPFLWVIRSSNEDGENKKENDELNGKGMIVSWCSQMEWLDSKDEGSVVYVSLGSLAVLKEEQKEEVLQGLLESERPFLWVIRSSNEDGENKKENDELNGKGMIVSWCSQMEWLDSKDEGSVVYVSLGSLAVLKEEQKEEVLQGLLESERPFLWVIRSSNEDGENKKENDELNGKGMIVSWCSQMEWLDSKDEGSVVYVSLGSLAVLKEEQKEEVLQCLLESERPFLWVIRSSNEDGENKKENDELNGKGMIVSWCSQMEWLDSKDEGSVVYVSLGSLAVLKEEQKEEVLQGLLESERPFLWVIRSSNEDGENKKENDELNGKGMIVSWCSQMEWLDSKDEGSVVYVSLGSLAVLKEEQKEEVLQGLLESERPFLWVIRSSNEDGENKKENDELNGKGMIVSWCSQMEWLDSKDEGSVVYVSLGSLAVLKEEQKEEVLQGLLESERPFLWVIRSSNEDGENKKENDELNGKGMIVSWCSQMEWLDSKDEGSVVYVSLGSLAVFKEEQKEEVLQGLLESERPFLWVIRSSNEDGENKKENDELNGKGMIVSWCSQMEDEGSVVYVSLGSLAVLKEEQKEEVLQGLLESERPFLWVIRSSNEDGENKKENDELNGKGMIVSWCSQMEWLDSKDDGSVVYVSFGSLAVLKEEQKEEVLQGLLESERPFLWVIRSSNEDGENKKENDELNGKGMICLLVFTNGGTV</sequence>
<dbReference type="PANTHER" id="PTHR11926:SF1534">
    <property type="entry name" value="GLYCOSYLTRANSFERASE"/>
    <property type="match status" value="1"/>
</dbReference>
<organism evidence="2 3">
    <name type="scientific">Anisodus tanguticus</name>
    <dbReference type="NCBI Taxonomy" id="243964"/>
    <lineage>
        <taxon>Eukaryota</taxon>
        <taxon>Viridiplantae</taxon>
        <taxon>Streptophyta</taxon>
        <taxon>Embryophyta</taxon>
        <taxon>Tracheophyta</taxon>
        <taxon>Spermatophyta</taxon>
        <taxon>Magnoliopsida</taxon>
        <taxon>eudicotyledons</taxon>
        <taxon>Gunneridae</taxon>
        <taxon>Pentapetalae</taxon>
        <taxon>asterids</taxon>
        <taxon>lamiids</taxon>
        <taxon>Solanales</taxon>
        <taxon>Solanaceae</taxon>
        <taxon>Solanoideae</taxon>
        <taxon>Hyoscyameae</taxon>
        <taxon>Anisodus</taxon>
    </lineage>
</organism>
<dbReference type="Proteomes" id="UP001291623">
    <property type="component" value="Unassembled WGS sequence"/>
</dbReference>
<keyword evidence="3" id="KW-1185">Reference proteome</keyword>
<evidence type="ECO:0000313" key="3">
    <source>
        <dbReference type="Proteomes" id="UP001291623"/>
    </source>
</evidence>
<reference evidence="2" key="1">
    <citation type="submission" date="2023-12" db="EMBL/GenBank/DDBJ databases">
        <title>Genome assembly of Anisodus tanguticus.</title>
        <authorList>
            <person name="Wang Y.-J."/>
        </authorList>
    </citation>
    <scope>NUCLEOTIDE SEQUENCE</scope>
    <source>
        <strain evidence="2">KB-2021</strain>
        <tissue evidence="2">Leaf</tissue>
    </source>
</reference>
<dbReference type="EMBL" id="JAVYJV010000015">
    <property type="protein sequence ID" value="KAK4353006.1"/>
    <property type="molecule type" value="Genomic_DNA"/>
</dbReference>
<gene>
    <name evidence="2" type="ORF">RND71_028524</name>
</gene>
<proteinExistence type="inferred from homology"/>
<name>A0AAE1V767_9SOLA</name>
<dbReference type="AlphaFoldDB" id="A0AAE1V767"/>
<comment type="caution">
    <text evidence="2">The sequence shown here is derived from an EMBL/GenBank/DDBJ whole genome shotgun (WGS) entry which is preliminary data.</text>
</comment>